<keyword evidence="2" id="KW-1185">Reference proteome</keyword>
<dbReference type="Ensembl" id="ENSBGRT00000005147.1">
    <property type="protein sequence ID" value="ENSBGRP00000004489.1"/>
    <property type="gene ID" value="ENSBGRG00000002741.1"/>
</dbReference>
<accession>A0A8B9W9N2</accession>
<name>A0A8B9W9N2_BOSMU</name>
<dbReference type="AlphaFoldDB" id="A0A8B9W9N2"/>
<dbReference type="PANTHER" id="PTHR11524:SF13">
    <property type="entry name" value="RIBOSOMAL PROTEIN UL30-LIKE"/>
    <property type="match status" value="1"/>
</dbReference>
<protein>
    <submittedName>
        <fullName evidence="1">Uncharacterized protein</fullName>
    </submittedName>
</protein>
<evidence type="ECO:0000313" key="2">
    <source>
        <dbReference type="Proteomes" id="UP000694520"/>
    </source>
</evidence>
<reference evidence="1" key="2">
    <citation type="submission" date="2025-08" db="UniProtKB">
        <authorList>
            <consortium name="Ensembl"/>
        </authorList>
    </citation>
    <scope>IDENTIFICATION</scope>
</reference>
<dbReference type="GO" id="GO:0022625">
    <property type="term" value="C:cytosolic large ribosomal subunit"/>
    <property type="evidence" value="ECO:0007669"/>
    <property type="project" value="TreeGrafter"/>
</dbReference>
<dbReference type="Proteomes" id="UP000694520">
    <property type="component" value="Chromosome 5"/>
</dbReference>
<evidence type="ECO:0000313" key="1">
    <source>
        <dbReference type="Ensembl" id="ENSBGRP00000004489.1"/>
    </source>
</evidence>
<dbReference type="GO" id="GO:0000463">
    <property type="term" value="P:maturation of LSU-rRNA from tricistronic rRNA transcript (SSU-rRNA, 5.8S rRNA, LSU-rRNA)"/>
    <property type="evidence" value="ECO:0007669"/>
    <property type="project" value="TreeGrafter"/>
</dbReference>
<dbReference type="GeneTree" id="ENSGT00950000182878"/>
<reference evidence="1" key="3">
    <citation type="submission" date="2025-09" db="UniProtKB">
        <authorList>
            <consortium name="Ensembl"/>
        </authorList>
    </citation>
    <scope>IDENTIFICATION</scope>
</reference>
<dbReference type="GO" id="GO:0003723">
    <property type="term" value="F:RNA binding"/>
    <property type="evidence" value="ECO:0007669"/>
    <property type="project" value="TreeGrafter"/>
</dbReference>
<dbReference type="GO" id="GO:0003735">
    <property type="term" value="F:structural constituent of ribosome"/>
    <property type="evidence" value="ECO:0007669"/>
    <property type="project" value="TreeGrafter"/>
</dbReference>
<reference evidence="1" key="1">
    <citation type="submission" date="2019-05" db="EMBL/GenBank/DDBJ databases">
        <authorList>
            <person name="Zhang S."/>
            <person name="Liu J."/>
        </authorList>
    </citation>
    <scope>NUCLEOTIDE SEQUENCE [LARGE SCALE GENOMIC DNA]</scope>
</reference>
<sequence length="236" mass="27002">MIALQEFKQVPKMAVPESHLERRRHIRPSKLPKKSSCFCKKEEAEETKRAQLEVKLHGLEVPDKHFLTFILGIQRVNGAPLSMRFSRQEYWSGLHSLLQGIFLTQGSNPGLLHCRRILYCLSHQRNPYVTWGFPNLKSVRELNLEHRQAKVKNKSVPLTDRMIEQHWGKFGVICLEDFIHKIALLGKNFQVISGFLCLFQLSVAHCATKNRVGFLKEVGSPGYGGKHSTQFTGQVS</sequence>
<dbReference type="InterPro" id="IPR039699">
    <property type="entry name" value="Ribosomal_uL30"/>
</dbReference>
<dbReference type="SUPFAM" id="SSF55129">
    <property type="entry name" value="Ribosomal protein L30p/L7e"/>
    <property type="match status" value="1"/>
</dbReference>
<dbReference type="InterPro" id="IPR036919">
    <property type="entry name" value="Ribo_uL30_ferredoxin-like_sf"/>
</dbReference>
<proteinExistence type="predicted"/>
<organism evidence="1 2">
    <name type="scientific">Bos mutus grunniens</name>
    <name type="common">Wild yak</name>
    <name type="synonym">Bos grunniens</name>
    <dbReference type="NCBI Taxonomy" id="30521"/>
    <lineage>
        <taxon>Eukaryota</taxon>
        <taxon>Metazoa</taxon>
        <taxon>Chordata</taxon>
        <taxon>Craniata</taxon>
        <taxon>Vertebrata</taxon>
        <taxon>Euteleostomi</taxon>
        <taxon>Mammalia</taxon>
        <taxon>Eutheria</taxon>
        <taxon>Laurasiatheria</taxon>
        <taxon>Artiodactyla</taxon>
        <taxon>Ruminantia</taxon>
        <taxon>Pecora</taxon>
        <taxon>Bovidae</taxon>
        <taxon>Bovinae</taxon>
        <taxon>Bos</taxon>
    </lineage>
</organism>
<dbReference type="PANTHER" id="PTHR11524">
    <property type="entry name" value="60S RIBOSOMAL PROTEIN L7"/>
    <property type="match status" value="1"/>
</dbReference>